<evidence type="ECO:0000313" key="2">
    <source>
        <dbReference type="Proteomes" id="UP000178771"/>
    </source>
</evidence>
<proteinExistence type="predicted"/>
<reference evidence="1 2" key="1">
    <citation type="journal article" date="2016" name="Nat. Commun.">
        <title>Thousands of microbial genomes shed light on interconnected biogeochemical processes in an aquifer system.</title>
        <authorList>
            <person name="Anantharaman K."/>
            <person name="Brown C.T."/>
            <person name="Hug L.A."/>
            <person name="Sharon I."/>
            <person name="Castelle C.J."/>
            <person name="Probst A.J."/>
            <person name="Thomas B.C."/>
            <person name="Singh A."/>
            <person name="Wilkins M.J."/>
            <person name="Karaoz U."/>
            <person name="Brodie E.L."/>
            <person name="Williams K.H."/>
            <person name="Hubbard S.S."/>
            <person name="Banfield J.F."/>
        </authorList>
    </citation>
    <scope>NUCLEOTIDE SEQUENCE [LARGE SCALE GENOMIC DNA]</scope>
</reference>
<gene>
    <name evidence="1" type="ORF">A2982_00710</name>
</gene>
<accession>A0A1F4V5B6</accession>
<organism evidence="1 2">
    <name type="scientific">candidate division WWE3 bacterium RIFCSPLOWO2_01_FULL_39_13</name>
    <dbReference type="NCBI Taxonomy" id="1802624"/>
    <lineage>
        <taxon>Bacteria</taxon>
        <taxon>Katanobacteria</taxon>
    </lineage>
</organism>
<dbReference type="Proteomes" id="UP000178771">
    <property type="component" value="Unassembled WGS sequence"/>
</dbReference>
<name>A0A1F4V5B6_UNCKA</name>
<sequence length="294" mass="32761">MEPQKTFNYEEAIPPGNSIGMIVIKDAPFQDEAISICLSMFGAKTYEELYKTQEWNRISEFMMDEDKAIVSHLLVASRVVLDVSGQYDPKESDSPGSNFWDSQYGSYSGQFFFEALKRSLIGKYVALYISGDLPQKELITAMKKLKGQPRIIKDISSPQSIIVESGSGIRGIYPVESFSIDNDLIMQIGRNSPQLATRLLAFTAKNGRSMSFLNIPHEYQPALFDALDPNEQVRIVGSPIHTPDDISIIVQSLSVHAYDELGESFIDGQIANIKGDSNKLANTLLSLLLTHRIQ</sequence>
<dbReference type="STRING" id="1802624.A2982_00710"/>
<dbReference type="EMBL" id="MEVH01000001">
    <property type="protein sequence ID" value="OGC52371.1"/>
    <property type="molecule type" value="Genomic_DNA"/>
</dbReference>
<comment type="caution">
    <text evidence="1">The sequence shown here is derived from an EMBL/GenBank/DDBJ whole genome shotgun (WGS) entry which is preliminary data.</text>
</comment>
<dbReference type="AlphaFoldDB" id="A0A1F4V5B6"/>
<protein>
    <submittedName>
        <fullName evidence="1">Uncharacterized protein</fullName>
    </submittedName>
</protein>
<evidence type="ECO:0000313" key="1">
    <source>
        <dbReference type="EMBL" id="OGC52371.1"/>
    </source>
</evidence>